<dbReference type="EC" id="2.3.1.20" evidence="4 11"/>
<dbReference type="RefSeq" id="WP_378254507.1">
    <property type="nucleotide sequence ID" value="NZ_JBHSIT010000003.1"/>
</dbReference>
<comment type="similarity">
    <text evidence="3 11">Belongs to the long-chain O-acyltransferase family.</text>
</comment>
<evidence type="ECO:0000256" key="8">
    <source>
        <dbReference type="ARBA" id="ARBA00023098"/>
    </source>
</evidence>
<dbReference type="Proteomes" id="UP001595872">
    <property type="component" value="Unassembled WGS sequence"/>
</dbReference>
<evidence type="ECO:0000256" key="6">
    <source>
        <dbReference type="ARBA" id="ARBA00022679"/>
    </source>
</evidence>
<feature type="compositionally biased region" description="Basic and acidic residues" evidence="12">
    <location>
        <begin position="573"/>
        <end position="589"/>
    </location>
</feature>
<dbReference type="InterPro" id="IPR014292">
    <property type="entry name" value="Acyl_transf_WS/DGAT"/>
</dbReference>
<feature type="compositionally biased region" description="Low complexity" evidence="12">
    <location>
        <begin position="462"/>
        <end position="490"/>
    </location>
</feature>
<keyword evidence="9 11" id="KW-0012">Acyltransferase</keyword>
<evidence type="ECO:0000256" key="1">
    <source>
        <dbReference type="ARBA" id="ARBA00004771"/>
    </source>
</evidence>
<keyword evidence="7 11" id="KW-0319">Glycerol metabolism</keyword>
<dbReference type="Pfam" id="PF03007">
    <property type="entry name" value="WS_DGAT_cat"/>
    <property type="match status" value="1"/>
</dbReference>
<comment type="catalytic activity">
    <reaction evidence="10 11">
        <text>an acyl-CoA + a 1,2-diacyl-sn-glycerol = a triacyl-sn-glycerol + CoA</text>
        <dbReference type="Rhea" id="RHEA:10868"/>
        <dbReference type="ChEBI" id="CHEBI:17815"/>
        <dbReference type="ChEBI" id="CHEBI:57287"/>
        <dbReference type="ChEBI" id="CHEBI:58342"/>
        <dbReference type="ChEBI" id="CHEBI:64615"/>
        <dbReference type="EC" id="2.3.1.20"/>
    </reaction>
</comment>
<dbReference type="SUPFAM" id="SSF52777">
    <property type="entry name" value="CoA-dependent acyltransferases"/>
    <property type="match status" value="1"/>
</dbReference>
<evidence type="ECO:0000256" key="7">
    <source>
        <dbReference type="ARBA" id="ARBA00022798"/>
    </source>
</evidence>
<sequence length="601" mass="64893">MNALDTGMFFAENDTTPLQIAAVLVFEGPPPPYPEVLREIRARLAREPRYRQRVRTVPLNLARPVWDDDPRFRLDYHVRHTALPPPGGDAEFRELVSRVLAGPIDLDRAPWEQWIVEGLAGGRWALVSKVHHCVVDGVAGTDLLMLLLDASPDWRPAEDRSWPPARPASTLSLLGRSVLERLDDTARRAVRPPVRETARVALGALRTVRGLPRYAVRWTRSSTPSLNGPTTWHRRWAWTRVDIDDVRRVRGAFGGTLNDVVLTAVAAGFRDLLLSRDALPDGAVVHTMVPVSTRPPDVSGELDNRVSAVMVNLPCGEPDPLRRLVLVREQMDELKHDHQETGPAALLTALGLAPGVLATMAHTLLRLRQPVLQTIVTNVPGPPIPLYMMGRRAIAIYPYVPIAAGLRVSVGVLSYDGALHVGLTGDFDAMTDLGTLADAVRRGFADLAALATARDPNAGAHPAPKQSPSARSASARSKAARSKPALSKPALSKPARSETARHETARSEMARPETTPSEAARRKAARPETARSEAVRAEAGVSRKAGAKANRKSVATKGAKEAPRPKAKAGPKAKPDPKAKADLGERPPGGRDGPGAGRRGG</sequence>
<reference evidence="16" key="1">
    <citation type="journal article" date="2019" name="Int. J. Syst. Evol. Microbiol.">
        <title>The Global Catalogue of Microorganisms (GCM) 10K type strain sequencing project: providing services to taxonomists for standard genome sequencing and annotation.</title>
        <authorList>
            <consortium name="The Broad Institute Genomics Platform"/>
            <consortium name="The Broad Institute Genome Sequencing Center for Infectious Disease"/>
            <person name="Wu L."/>
            <person name="Ma J."/>
        </authorList>
    </citation>
    <scope>NUCLEOTIDE SEQUENCE [LARGE SCALE GENOMIC DNA]</scope>
    <source>
        <strain evidence="16">KLKA75</strain>
    </source>
</reference>
<dbReference type="InterPro" id="IPR009721">
    <property type="entry name" value="O-acyltransferase_WSD1_C"/>
</dbReference>
<feature type="domain" description="O-acyltransferase WSD1-like N-terminal" evidence="13">
    <location>
        <begin position="1"/>
        <end position="261"/>
    </location>
</feature>
<feature type="compositionally biased region" description="Basic and acidic residues" evidence="12">
    <location>
        <begin position="519"/>
        <end position="536"/>
    </location>
</feature>
<keyword evidence="16" id="KW-1185">Reference proteome</keyword>
<dbReference type="InterPro" id="IPR045034">
    <property type="entry name" value="O-acyltransferase_WSD1-like"/>
</dbReference>
<dbReference type="InterPro" id="IPR023213">
    <property type="entry name" value="CAT-like_dom_sf"/>
</dbReference>
<dbReference type="PANTHER" id="PTHR31650">
    <property type="entry name" value="O-ACYLTRANSFERASE (WSD1-LIKE) FAMILY PROTEIN"/>
    <property type="match status" value="1"/>
</dbReference>
<dbReference type="Pfam" id="PF06974">
    <property type="entry name" value="WS_DGAT_C"/>
    <property type="match status" value="1"/>
</dbReference>
<feature type="compositionally biased region" description="Gly residues" evidence="12">
    <location>
        <begin position="590"/>
        <end position="601"/>
    </location>
</feature>
<feature type="region of interest" description="Disordered" evidence="12">
    <location>
        <begin position="455"/>
        <end position="601"/>
    </location>
</feature>
<evidence type="ECO:0000259" key="14">
    <source>
        <dbReference type="Pfam" id="PF06974"/>
    </source>
</evidence>
<feature type="domain" description="O-acyltransferase WSD1 C-terminal" evidence="14">
    <location>
        <begin position="304"/>
        <end position="447"/>
    </location>
</feature>
<dbReference type="InterPro" id="IPR004255">
    <property type="entry name" value="O-acyltransferase_WSD1_N"/>
</dbReference>
<keyword evidence="6 11" id="KW-0808">Transferase</keyword>
<evidence type="ECO:0000256" key="11">
    <source>
        <dbReference type="RuleBase" id="RU361241"/>
    </source>
</evidence>
<evidence type="ECO:0000256" key="10">
    <source>
        <dbReference type="ARBA" id="ARBA00048109"/>
    </source>
</evidence>
<dbReference type="EMBL" id="JBHSIT010000003">
    <property type="protein sequence ID" value="MFC4908152.1"/>
    <property type="molecule type" value="Genomic_DNA"/>
</dbReference>
<dbReference type="Gene3D" id="3.30.559.10">
    <property type="entry name" value="Chloramphenicol acetyltransferase-like domain"/>
    <property type="match status" value="1"/>
</dbReference>
<evidence type="ECO:0000313" key="16">
    <source>
        <dbReference type="Proteomes" id="UP001595872"/>
    </source>
</evidence>
<protein>
    <recommendedName>
        <fullName evidence="4 11">Diacylglycerol O-acyltransferase</fullName>
        <ecNumber evidence="4 11">2.3.1.20</ecNumber>
    </recommendedName>
</protein>
<dbReference type="NCBIfam" id="TIGR02946">
    <property type="entry name" value="acyl_WS_DGAT"/>
    <property type="match status" value="1"/>
</dbReference>
<name>A0ABV9TZA4_9ACTN</name>
<comment type="pathway">
    <text evidence="1 11">Glycerolipid metabolism; triacylglycerol biosynthesis.</text>
</comment>
<evidence type="ECO:0000256" key="3">
    <source>
        <dbReference type="ARBA" id="ARBA00009587"/>
    </source>
</evidence>
<evidence type="ECO:0000256" key="2">
    <source>
        <dbReference type="ARBA" id="ARBA00005189"/>
    </source>
</evidence>
<evidence type="ECO:0000256" key="4">
    <source>
        <dbReference type="ARBA" id="ARBA00013244"/>
    </source>
</evidence>
<evidence type="ECO:0000256" key="12">
    <source>
        <dbReference type="SAM" id="MobiDB-lite"/>
    </source>
</evidence>
<comment type="caution">
    <text evidence="15">The sequence shown here is derived from an EMBL/GenBank/DDBJ whole genome shotgun (WGS) entry which is preliminary data.</text>
</comment>
<feature type="compositionally biased region" description="Basic and acidic residues" evidence="12">
    <location>
        <begin position="495"/>
        <end position="511"/>
    </location>
</feature>
<dbReference type="PANTHER" id="PTHR31650:SF1">
    <property type="entry name" value="WAX ESTER SYNTHASE_DIACYLGLYCEROL ACYLTRANSFERASE 4-RELATED"/>
    <property type="match status" value="1"/>
</dbReference>
<keyword evidence="5 11" id="KW-0444">Lipid biosynthesis</keyword>
<organism evidence="15 16">
    <name type="scientific">Actinomadura gamaensis</name>
    <dbReference type="NCBI Taxonomy" id="1763541"/>
    <lineage>
        <taxon>Bacteria</taxon>
        <taxon>Bacillati</taxon>
        <taxon>Actinomycetota</taxon>
        <taxon>Actinomycetes</taxon>
        <taxon>Streptosporangiales</taxon>
        <taxon>Thermomonosporaceae</taxon>
        <taxon>Actinomadura</taxon>
    </lineage>
</organism>
<gene>
    <name evidence="15" type="ORF">ACFPCY_12530</name>
</gene>
<evidence type="ECO:0000256" key="5">
    <source>
        <dbReference type="ARBA" id="ARBA00022516"/>
    </source>
</evidence>
<evidence type="ECO:0000313" key="15">
    <source>
        <dbReference type="EMBL" id="MFC4908152.1"/>
    </source>
</evidence>
<keyword evidence="8 11" id="KW-0443">Lipid metabolism</keyword>
<evidence type="ECO:0000259" key="13">
    <source>
        <dbReference type="Pfam" id="PF03007"/>
    </source>
</evidence>
<proteinExistence type="inferred from homology"/>
<accession>A0ABV9TZA4</accession>
<comment type="pathway">
    <text evidence="2">Lipid metabolism.</text>
</comment>
<evidence type="ECO:0000256" key="9">
    <source>
        <dbReference type="ARBA" id="ARBA00023315"/>
    </source>
</evidence>